<proteinExistence type="predicted"/>
<name>A0ABU3RCX6_9BACL</name>
<accession>A0ABU3RCX6</accession>
<keyword evidence="8" id="KW-1185">Reference proteome</keyword>
<feature type="domain" description="HTH marR-type" evidence="6">
    <location>
        <begin position="21"/>
        <end position="155"/>
    </location>
</feature>
<evidence type="ECO:0000256" key="3">
    <source>
        <dbReference type="ARBA" id="ARBA00023015"/>
    </source>
</evidence>
<dbReference type="Gene3D" id="1.10.10.10">
    <property type="entry name" value="Winged helix-like DNA-binding domain superfamily/Winged helix DNA-binding domain"/>
    <property type="match status" value="1"/>
</dbReference>
<dbReference type="InterPro" id="IPR055166">
    <property type="entry name" value="Transc_reg_Sar_Rot_HTH"/>
</dbReference>
<dbReference type="InterPro" id="IPR036388">
    <property type="entry name" value="WH-like_DNA-bd_sf"/>
</dbReference>
<keyword evidence="5" id="KW-0804">Transcription</keyword>
<evidence type="ECO:0000259" key="6">
    <source>
        <dbReference type="PROSITE" id="PS50995"/>
    </source>
</evidence>
<keyword evidence="3" id="KW-0805">Transcription regulation</keyword>
<evidence type="ECO:0000256" key="4">
    <source>
        <dbReference type="ARBA" id="ARBA00023125"/>
    </source>
</evidence>
<dbReference type="RefSeq" id="WP_315951841.1">
    <property type="nucleotide sequence ID" value="NZ_JAWCUD010000003.1"/>
</dbReference>
<dbReference type="PROSITE" id="PS50995">
    <property type="entry name" value="HTH_MARR_2"/>
    <property type="match status" value="1"/>
</dbReference>
<evidence type="ECO:0000256" key="1">
    <source>
        <dbReference type="ARBA" id="ARBA00004496"/>
    </source>
</evidence>
<sequence>MYNIEKTGGMMMKEAAVMKLEDMLCFTAYATSRELTRIYRPILEKFGLTYPQYLVMVVLWERGTSTVTELGDRLLLDSGTLTPLLKRLQEADLVVRKRSLEDERKVEVGLTDKGAQLQNQMQSVSVDIFAEICGSFEKYLESLGQFKELQAKVNEVARRSD</sequence>
<comment type="caution">
    <text evidence="7">The sequence shown here is derived from an EMBL/GenBank/DDBJ whole genome shotgun (WGS) entry which is preliminary data.</text>
</comment>
<protein>
    <submittedName>
        <fullName evidence="7">MarR family transcriptional regulator</fullName>
    </submittedName>
</protein>
<dbReference type="InterPro" id="IPR000835">
    <property type="entry name" value="HTH_MarR-typ"/>
</dbReference>
<organism evidence="7 8">
    <name type="scientific">Paenibacillus violae</name>
    <dbReference type="NCBI Taxonomy" id="3077234"/>
    <lineage>
        <taxon>Bacteria</taxon>
        <taxon>Bacillati</taxon>
        <taxon>Bacillota</taxon>
        <taxon>Bacilli</taxon>
        <taxon>Bacillales</taxon>
        <taxon>Paenibacillaceae</taxon>
        <taxon>Paenibacillus</taxon>
    </lineage>
</organism>
<evidence type="ECO:0000313" key="7">
    <source>
        <dbReference type="EMBL" id="MDU0201918.1"/>
    </source>
</evidence>
<dbReference type="SMART" id="SM00347">
    <property type="entry name" value="HTH_MARR"/>
    <property type="match status" value="1"/>
</dbReference>
<dbReference type="PANTHER" id="PTHR33164">
    <property type="entry name" value="TRANSCRIPTIONAL REGULATOR, MARR FAMILY"/>
    <property type="match status" value="1"/>
</dbReference>
<dbReference type="Pfam" id="PF22381">
    <property type="entry name" value="Staph_reg_Sar_Rot"/>
    <property type="match status" value="1"/>
</dbReference>
<evidence type="ECO:0000256" key="2">
    <source>
        <dbReference type="ARBA" id="ARBA00022490"/>
    </source>
</evidence>
<keyword evidence="2" id="KW-0963">Cytoplasm</keyword>
<dbReference type="EMBL" id="JAWCUD010000003">
    <property type="protein sequence ID" value="MDU0201918.1"/>
    <property type="molecule type" value="Genomic_DNA"/>
</dbReference>
<evidence type="ECO:0000256" key="5">
    <source>
        <dbReference type="ARBA" id="ARBA00023163"/>
    </source>
</evidence>
<dbReference type="Proteomes" id="UP001260980">
    <property type="component" value="Unassembled WGS sequence"/>
</dbReference>
<dbReference type="InterPro" id="IPR039422">
    <property type="entry name" value="MarR/SlyA-like"/>
</dbReference>
<reference evidence="7 8" key="1">
    <citation type="submission" date="2023-10" db="EMBL/GenBank/DDBJ databases">
        <title>Paenibacillus strain PFR10 Genome sequencing and assembly.</title>
        <authorList>
            <person name="Kim I."/>
        </authorList>
    </citation>
    <scope>NUCLEOTIDE SEQUENCE [LARGE SCALE GENOMIC DNA]</scope>
    <source>
        <strain evidence="7 8">PFR10</strain>
    </source>
</reference>
<keyword evidence="4" id="KW-0238">DNA-binding</keyword>
<gene>
    <name evidence="7" type="ORF">RQP52_12500</name>
</gene>
<evidence type="ECO:0000313" key="8">
    <source>
        <dbReference type="Proteomes" id="UP001260980"/>
    </source>
</evidence>
<comment type="subcellular location">
    <subcellularLocation>
        <location evidence="1">Cytoplasm</location>
    </subcellularLocation>
</comment>
<dbReference type="PANTHER" id="PTHR33164:SF5">
    <property type="entry name" value="ORGANIC HYDROPEROXIDE RESISTANCE TRANSCRIPTIONAL REGULATOR"/>
    <property type="match status" value="1"/>
</dbReference>
<dbReference type="SUPFAM" id="SSF46785">
    <property type="entry name" value="Winged helix' DNA-binding domain"/>
    <property type="match status" value="1"/>
</dbReference>
<dbReference type="InterPro" id="IPR036390">
    <property type="entry name" value="WH_DNA-bd_sf"/>
</dbReference>